<gene>
    <name evidence="12" type="ORF">DFP95_11730</name>
</gene>
<keyword evidence="8" id="KW-0170">Cobalt</keyword>
<evidence type="ECO:0000256" key="5">
    <source>
        <dbReference type="ARBA" id="ARBA00023211"/>
    </source>
</evidence>
<dbReference type="Proteomes" id="UP000256869">
    <property type="component" value="Unassembled WGS sequence"/>
</dbReference>
<dbReference type="AlphaFoldDB" id="A0A3D9I2V9"/>
<evidence type="ECO:0000256" key="3">
    <source>
        <dbReference type="ARBA" id="ARBA00022801"/>
    </source>
</evidence>
<accession>A0A3D9I2V9</accession>
<dbReference type="Gene3D" id="3.40.50.720">
    <property type="entry name" value="NAD(P)-binding Rossmann-like Domain"/>
    <property type="match status" value="1"/>
</dbReference>
<evidence type="ECO:0000313" key="12">
    <source>
        <dbReference type="EMBL" id="RED55496.1"/>
    </source>
</evidence>
<evidence type="ECO:0000256" key="6">
    <source>
        <dbReference type="ARBA" id="ARBA00023295"/>
    </source>
</evidence>
<dbReference type="SUPFAM" id="SSF51735">
    <property type="entry name" value="NAD(P)-binding Rossmann-fold domains"/>
    <property type="match status" value="1"/>
</dbReference>
<sequence length="447" mass="49934">MRNSLKVAVIGGGSSYTPELIEGFIDSYETFPVTEIVLLDIPEGQRKLTIVGQLAQRMIAKSGLPIQVRLTLDRRSALEGADYVSTQMRVGLLEARAWDETIPLKYGMIGQETTGPGGMMKGLRTIPVLLDICKDMEELCPNAWLLNFTNPAGMVTEAIHKYSSIRSIGLCNSPIAAYKWLSSLYSVPVDRIRCEFVGLNHLHWINRITVDGEQKLPELLSNRDGYSAKNVPQYDWNPTLLRSLGAVPSYYLKYFYLHREILAEQQAAALKGETRAETVKRLEDELFEIYRNPDLSEKPKQLEQRGGAYYSEAAVRLMNSLHNDTRDIQTLNVSNRGILDFLSDDACIEVNCIITKQGPIPQPLSEVPASVKGLVQAVKTYEQLTIEAAVTGSRDKALLALAHHPLVASVNDAEKMLDEMLIRNKAFLPRFQGVISEISLHSANEWT</sequence>
<evidence type="ECO:0000256" key="10">
    <source>
        <dbReference type="RuleBase" id="RU361152"/>
    </source>
</evidence>
<dbReference type="Pfam" id="PF11975">
    <property type="entry name" value="Glyco_hydro_4C"/>
    <property type="match status" value="1"/>
</dbReference>
<keyword evidence="6 10" id="KW-0326">Glycosidase</keyword>
<dbReference type="GO" id="GO:0004553">
    <property type="term" value="F:hydrolase activity, hydrolyzing O-glycosyl compounds"/>
    <property type="evidence" value="ECO:0007669"/>
    <property type="project" value="InterPro"/>
</dbReference>
<keyword evidence="8" id="KW-0533">Nickel</keyword>
<dbReference type="InterPro" id="IPR022616">
    <property type="entry name" value="Glyco_hydro_4_C"/>
</dbReference>
<dbReference type="PANTHER" id="PTHR32092:SF5">
    <property type="entry name" value="6-PHOSPHO-BETA-GLUCOSIDASE"/>
    <property type="match status" value="1"/>
</dbReference>
<evidence type="ECO:0000256" key="2">
    <source>
        <dbReference type="ARBA" id="ARBA00022723"/>
    </source>
</evidence>
<name>A0A3D9I2V9_9BACL</name>
<keyword evidence="13" id="KW-1185">Reference proteome</keyword>
<dbReference type="GO" id="GO:0046872">
    <property type="term" value="F:metal ion binding"/>
    <property type="evidence" value="ECO:0007669"/>
    <property type="project" value="UniProtKB-KW"/>
</dbReference>
<dbReference type="CDD" id="cd05296">
    <property type="entry name" value="GH4_P_beta_glucosidase"/>
    <property type="match status" value="1"/>
</dbReference>
<keyword evidence="5 8" id="KW-0464">Manganese</keyword>
<evidence type="ECO:0000259" key="11">
    <source>
        <dbReference type="Pfam" id="PF11975"/>
    </source>
</evidence>
<comment type="similarity">
    <text evidence="1 10">Belongs to the glycosyl hydrolase 4 family.</text>
</comment>
<dbReference type="GO" id="GO:0005975">
    <property type="term" value="P:carbohydrate metabolic process"/>
    <property type="evidence" value="ECO:0007669"/>
    <property type="project" value="InterPro"/>
</dbReference>
<feature type="domain" description="Glycosyl hydrolase family 4 C-terminal" evidence="11">
    <location>
        <begin position="196"/>
        <end position="407"/>
    </location>
</feature>
<evidence type="ECO:0000256" key="7">
    <source>
        <dbReference type="PIRSR" id="PIRSR601088-2"/>
    </source>
</evidence>
<dbReference type="PRINTS" id="PR00732">
    <property type="entry name" value="GLHYDRLASE4"/>
</dbReference>
<proteinExistence type="inferred from homology"/>
<keyword evidence="4 10" id="KW-0520">NAD</keyword>
<evidence type="ECO:0000256" key="4">
    <source>
        <dbReference type="ARBA" id="ARBA00023027"/>
    </source>
</evidence>
<dbReference type="Pfam" id="PF02056">
    <property type="entry name" value="Glyco_hydro_4"/>
    <property type="match status" value="1"/>
</dbReference>
<evidence type="ECO:0000256" key="1">
    <source>
        <dbReference type="ARBA" id="ARBA00010141"/>
    </source>
</evidence>
<evidence type="ECO:0000256" key="8">
    <source>
        <dbReference type="PIRSR" id="PIRSR601088-3"/>
    </source>
</evidence>
<dbReference type="PROSITE" id="PS01324">
    <property type="entry name" value="GLYCOSYL_HYDROL_F4"/>
    <property type="match status" value="1"/>
</dbReference>
<feature type="binding site" evidence="7">
    <location>
        <position position="150"/>
    </location>
    <ligand>
        <name>substrate</name>
    </ligand>
</feature>
<feature type="binding site" evidence="8">
    <location>
        <position position="201"/>
    </location>
    <ligand>
        <name>Mn(2+)</name>
        <dbReference type="ChEBI" id="CHEBI:29035"/>
    </ligand>
</feature>
<reference evidence="12 13" key="1">
    <citation type="submission" date="2018-07" db="EMBL/GenBank/DDBJ databases">
        <title>Genomic Encyclopedia of Type Strains, Phase III (KMG-III): the genomes of soil and plant-associated and newly described type strains.</title>
        <authorList>
            <person name="Whitman W."/>
        </authorList>
    </citation>
    <scope>NUCLEOTIDE SEQUENCE [LARGE SCALE GENOMIC DNA]</scope>
    <source>
        <strain evidence="12 13">CECT 8236</strain>
    </source>
</reference>
<feature type="binding site" evidence="8">
    <location>
        <position position="171"/>
    </location>
    <ligand>
        <name>Mn(2+)</name>
        <dbReference type="ChEBI" id="CHEBI:29035"/>
    </ligand>
</feature>
<dbReference type="InterPro" id="IPR019802">
    <property type="entry name" value="GlycHydrolase_4_CS"/>
</dbReference>
<dbReference type="InterPro" id="IPR036291">
    <property type="entry name" value="NAD(P)-bd_dom_sf"/>
</dbReference>
<dbReference type="RefSeq" id="WP_115994773.1">
    <property type="nucleotide sequence ID" value="NZ_QRDY01000017.1"/>
</dbReference>
<dbReference type="EMBL" id="QRDY01000017">
    <property type="protein sequence ID" value="RED55496.1"/>
    <property type="molecule type" value="Genomic_DNA"/>
</dbReference>
<dbReference type="Gene3D" id="3.90.110.10">
    <property type="entry name" value="Lactate dehydrogenase/glycoside hydrolase, family 4, C-terminal"/>
    <property type="match status" value="1"/>
</dbReference>
<dbReference type="OrthoDB" id="9808275at2"/>
<keyword evidence="8" id="KW-0408">Iron</keyword>
<feature type="binding site" evidence="7">
    <location>
        <position position="96"/>
    </location>
    <ligand>
        <name>substrate</name>
    </ligand>
</feature>
<dbReference type="GO" id="GO:0016616">
    <property type="term" value="F:oxidoreductase activity, acting on the CH-OH group of donors, NAD or NADP as acceptor"/>
    <property type="evidence" value="ECO:0007669"/>
    <property type="project" value="InterPro"/>
</dbReference>
<comment type="cofactor">
    <cofactor evidence="10">
        <name>NAD(+)</name>
        <dbReference type="ChEBI" id="CHEBI:57540"/>
    </cofactor>
    <text evidence="10">Binds 1 NAD(+) per subunit.</text>
</comment>
<keyword evidence="3 10" id="KW-0378">Hydrolase</keyword>
<evidence type="ECO:0000313" key="13">
    <source>
        <dbReference type="Proteomes" id="UP000256869"/>
    </source>
</evidence>
<feature type="site" description="Increases basicity of active site Tyr" evidence="9">
    <location>
        <position position="112"/>
    </location>
</feature>
<dbReference type="InterPro" id="IPR001088">
    <property type="entry name" value="Glyco_hydro_4"/>
</dbReference>
<comment type="caution">
    <text evidence="12">The sequence shown here is derived from an EMBL/GenBank/DDBJ whole genome shotgun (WGS) entry which is preliminary data.</text>
</comment>
<organism evidence="12 13">
    <name type="scientific">Cohnella lupini</name>
    <dbReference type="NCBI Taxonomy" id="1294267"/>
    <lineage>
        <taxon>Bacteria</taxon>
        <taxon>Bacillati</taxon>
        <taxon>Bacillota</taxon>
        <taxon>Bacilli</taxon>
        <taxon>Bacillales</taxon>
        <taxon>Paenibacillaceae</taxon>
        <taxon>Cohnella</taxon>
    </lineage>
</organism>
<dbReference type="PANTHER" id="PTHR32092">
    <property type="entry name" value="6-PHOSPHO-BETA-GLUCOSIDASE-RELATED"/>
    <property type="match status" value="1"/>
</dbReference>
<dbReference type="SUPFAM" id="SSF56327">
    <property type="entry name" value="LDH C-terminal domain-like"/>
    <property type="match status" value="1"/>
</dbReference>
<keyword evidence="2 8" id="KW-0479">Metal-binding</keyword>
<evidence type="ECO:0000256" key="9">
    <source>
        <dbReference type="PIRSR" id="PIRSR601088-4"/>
    </source>
</evidence>
<protein>
    <submittedName>
        <fullName evidence="12">6-phospho-beta-glucosidase</fullName>
    </submittedName>
</protein>
<dbReference type="InterPro" id="IPR015955">
    <property type="entry name" value="Lactate_DH/Glyco_Ohase_4_C"/>
</dbReference>